<evidence type="ECO:0000256" key="1">
    <source>
        <dbReference type="SAM" id="MobiDB-lite"/>
    </source>
</evidence>
<comment type="caution">
    <text evidence="3">The sequence shown here is derived from an EMBL/GenBank/DDBJ whole genome shotgun (WGS) entry which is preliminary data.</text>
</comment>
<protein>
    <submittedName>
        <fullName evidence="3">Uncharacterized protein</fullName>
    </submittedName>
</protein>
<keyword evidence="2" id="KW-0472">Membrane</keyword>
<dbReference type="RefSeq" id="WP_276092502.1">
    <property type="nucleotide sequence ID" value="NZ_JARJBC010000003.1"/>
</dbReference>
<feature type="compositionally biased region" description="Pro residues" evidence="1">
    <location>
        <begin position="154"/>
        <end position="197"/>
    </location>
</feature>
<keyword evidence="4" id="KW-1185">Reference proteome</keyword>
<gene>
    <name evidence="3" type="ORF">P3G67_05805</name>
</gene>
<evidence type="ECO:0000313" key="3">
    <source>
        <dbReference type="EMBL" id="MDF3288753.1"/>
    </source>
</evidence>
<name>A0ABT5ZFZ0_9ACTN</name>
<feature type="transmembrane region" description="Helical" evidence="2">
    <location>
        <begin position="227"/>
        <end position="246"/>
    </location>
</feature>
<feature type="region of interest" description="Disordered" evidence="1">
    <location>
        <begin position="150"/>
        <end position="197"/>
    </location>
</feature>
<keyword evidence="2" id="KW-1133">Transmembrane helix</keyword>
<reference evidence="3 4" key="1">
    <citation type="submission" date="2023-03" db="EMBL/GenBank/DDBJ databases">
        <title>Draft genome sequence of Streptomyces sp. RB6PN23 isolated from peat swamp forest in Thailand.</title>
        <authorList>
            <person name="Klaysubun C."/>
            <person name="Duangmal K."/>
        </authorList>
    </citation>
    <scope>NUCLEOTIDE SEQUENCE [LARGE SCALE GENOMIC DNA]</scope>
    <source>
        <strain evidence="3 4">RB6PN23</strain>
    </source>
</reference>
<dbReference type="Proteomes" id="UP001216579">
    <property type="component" value="Unassembled WGS sequence"/>
</dbReference>
<organism evidence="3 4">
    <name type="scientific">Streptomyces silvisoli</name>
    <dbReference type="NCBI Taxonomy" id="3034235"/>
    <lineage>
        <taxon>Bacteria</taxon>
        <taxon>Bacillati</taxon>
        <taxon>Actinomycetota</taxon>
        <taxon>Actinomycetes</taxon>
        <taxon>Kitasatosporales</taxon>
        <taxon>Streptomycetaceae</taxon>
        <taxon>Streptomyces</taxon>
    </lineage>
</organism>
<proteinExistence type="predicted"/>
<accession>A0ABT5ZFZ0</accession>
<evidence type="ECO:0000256" key="2">
    <source>
        <dbReference type="SAM" id="Phobius"/>
    </source>
</evidence>
<evidence type="ECO:0000313" key="4">
    <source>
        <dbReference type="Proteomes" id="UP001216579"/>
    </source>
</evidence>
<dbReference type="EMBL" id="JARJBC010000003">
    <property type="protein sequence ID" value="MDF3288753.1"/>
    <property type="molecule type" value="Genomic_DNA"/>
</dbReference>
<keyword evidence="2" id="KW-0812">Transmembrane</keyword>
<sequence>MFAWGAGPPGRLRWGWLRHLAAVLLGGALVLVCGGVGCAMGWPGPPVPGARGAVPSGWGVRPPPGLPGFGRFTARHFWPSGLPGIRRPLRCPHGLGLVLPDMGPRSCEASVRAAACAPLRSVDVSGSVATVRTAGNAPVLRRLTGMANHSCGVPAPPLPAPPQPAPPQPNPPAPRPQVAPSPPAVPAPPLASAPPSPVVRAAVPRPVAWLRHVPDGQVAAPAGLSTVGALFLVLLPAVVAGVAAGARSGSRGR</sequence>